<sequence>MTAIGNALDAVWSNVSLPPVHANLEDIGIDNGVTTTTTTMQEEHLHSTSGAGHEVSKVVSESHFSSEKVVTVSQHSEQVVQESVNTSSSYHIVSGSAESATLENGNVSHVALNGFSTLGNSNAFQVENGITDSEAEIKEVVLGAGSRHLSNASHVIEHIPGKNQQQDSIIAELKKVQHHDHVEYLSDDDTLKGSDDEDGHDGQHHRHVYEQVTETVTYDVPPPEPPRDYESDAISITTGDEPQDNITGLAASHINGVTETNHVLSHHSSHASVHHDAPSHHSSHHSLHEHIPSHHTSHSSLHSHHAHDLHELQRAKDLSLSSLTGSHHDLPQRPDSRTSTTSEARGVREVPIVVKDIKNGDADAFFTSKLSYNKQDVHTIREYGTTGDSRRSSTSTLRDFEDNEHETIPVAVRATAQYTNGASNNVNSSNATSNVVKTSTYTTYNYNKQPAYPQAPLPRETFAAAAAAAANAANAKNRTYTGHSEYEIHSHGYTNVPETKPRAYTGQSDIKARAYTGQSDVKTRAYTAQSEVKSRAHTGHSEVKSHGYNGRADVVRGGSSVASSRRESFSSCVNCPVCLGVAPNGQVVTKKNKADYAKADIAKTAVREAGKYDSLRVVKSVRSYKDFIDVFNQHELDLSREDDTIEHVVVPKPRYSISGRSSSLKASNPRTNKFLNHRPVLLPPHHIFQNDLAEKRGYASQQLYENHKHASNNGKLDRATSYHSLAEVEDAKRTGTILTIHEEEEYTPLDGRSRHTSHTETKRNTVYPEDFDDIDVSVDKLRQIFEDSRVNSRRTSVASIVPPSRHVQKAAAQQKQTQQIRCICRHSCR</sequence>
<feature type="compositionally biased region" description="Basic residues" evidence="1">
    <location>
        <begin position="293"/>
        <end position="305"/>
    </location>
</feature>
<accession>A0A7E5A0L0</accession>
<reference evidence="3" key="2">
    <citation type="submission" date="2020-10" db="UniProtKB">
        <authorList>
            <consortium name="WormBaseParasite"/>
        </authorList>
    </citation>
    <scope>IDENTIFICATION</scope>
</reference>
<feature type="region of interest" description="Disordered" evidence="1">
    <location>
        <begin position="322"/>
        <end position="347"/>
    </location>
</feature>
<dbReference type="Proteomes" id="UP000492821">
    <property type="component" value="Unassembled WGS sequence"/>
</dbReference>
<proteinExistence type="predicted"/>
<feature type="compositionally biased region" description="Basic and acidic residues" evidence="1">
    <location>
        <begin position="751"/>
        <end position="763"/>
    </location>
</feature>
<reference evidence="2" key="1">
    <citation type="journal article" date="2013" name="Genetics">
        <title>The draft genome and transcriptome of Panagrellus redivivus are shaped by the harsh demands of a free-living lifestyle.</title>
        <authorList>
            <person name="Srinivasan J."/>
            <person name="Dillman A.R."/>
            <person name="Macchietto M.G."/>
            <person name="Heikkinen L."/>
            <person name="Lakso M."/>
            <person name="Fracchia K.M."/>
            <person name="Antoshechkin I."/>
            <person name="Mortazavi A."/>
            <person name="Wong G."/>
            <person name="Sternberg P.W."/>
        </authorList>
    </citation>
    <scope>NUCLEOTIDE SEQUENCE [LARGE SCALE GENOMIC DNA]</scope>
    <source>
        <strain evidence="2">MT8872</strain>
    </source>
</reference>
<feature type="region of interest" description="Disordered" evidence="1">
    <location>
        <begin position="264"/>
        <end position="308"/>
    </location>
</feature>
<protein>
    <submittedName>
        <fullName evidence="3">Gata transcription factor</fullName>
    </submittedName>
</protein>
<evidence type="ECO:0000256" key="1">
    <source>
        <dbReference type="SAM" id="MobiDB-lite"/>
    </source>
</evidence>
<feature type="region of interest" description="Disordered" evidence="1">
    <location>
        <begin position="744"/>
        <end position="764"/>
    </location>
</feature>
<feature type="compositionally biased region" description="Polar residues" evidence="1">
    <location>
        <begin position="234"/>
        <end position="246"/>
    </location>
</feature>
<feature type="compositionally biased region" description="Basic and acidic residues" evidence="1">
    <location>
        <begin position="326"/>
        <end position="336"/>
    </location>
</feature>
<name>A0A7E5A0L0_PANRE</name>
<feature type="region of interest" description="Disordered" evidence="1">
    <location>
        <begin position="214"/>
        <end position="247"/>
    </location>
</feature>
<feature type="region of interest" description="Disordered" evidence="1">
    <location>
        <begin position="529"/>
        <end position="551"/>
    </location>
</feature>
<organism evidence="2 3">
    <name type="scientific">Panagrellus redivivus</name>
    <name type="common">Microworm</name>
    <dbReference type="NCBI Taxonomy" id="6233"/>
    <lineage>
        <taxon>Eukaryota</taxon>
        <taxon>Metazoa</taxon>
        <taxon>Ecdysozoa</taxon>
        <taxon>Nematoda</taxon>
        <taxon>Chromadorea</taxon>
        <taxon>Rhabditida</taxon>
        <taxon>Tylenchina</taxon>
        <taxon>Panagrolaimomorpha</taxon>
        <taxon>Panagrolaimoidea</taxon>
        <taxon>Panagrolaimidae</taxon>
        <taxon>Panagrellus</taxon>
    </lineage>
</organism>
<dbReference type="WBParaSite" id="Pan_g7469.t1">
    <property type="protein sequence ID" value="Pan_g7469.t1"/>
    <property type="gene ID" value="Pan_g7469"/>
</dbReference>
<dbReference type="AlphaFoldDB" id="A0A7E5A0L0"/>
<evidence type="ECO:0000313" key="2">
    <source>
        <dbReference type="Proteomes" id="UP000492821"/>
    </source>
</evidence>
<evidence type="ECO:0000313" key="3">
    <source>
        <dbReference type="WBParaSite" id="Pan_g7469.t1"/>
    </source>
</evidence>
<keyword evidence="2" id="KW-1185">Reference proteome</keyword>